<dbReference type="Proteomes" id="UP001519460">
    <property type="component" value="Unassembled WGS sequence"/>
</dbReference>
<protein>
    <submittedName>
        <fullName evidence="2">Uncharacterized protein</fullName>
    </submittedName>
</protein>
<feature type="region of interest" description="Disordered" evidence="1">
    <location>
        <begin position="1"/>
        <end position="36"/>
    </location>
</feature>
<evidence type="ECO:0000256" key="1">
    <source>
        <dbReference type="SAM" id="MobiDB-lite"/>
    </source>
</evidence>
<dbReference type="AlphaFoldDB" id="A0ABD0LJH7"/>
<dbReference type="EMBL" id="JACVVK020000046">
    <property type="protein sequence ID" value="KAK7499134.1"/>
    <property type="molecule type" value="Genomic_DNA"/>
</dbReference>
<evidence type="ECO:0000313" key="3">
    <source>
        <dbReference type="Proteomes" id="UP001519460"/>
    </source>
</evidence>
<feature type="compositionally biased region" description="Polar residues" evidence="1">
    <location>
        <begin position="1"/>
        <end position="10"/>
    </location>
</feature>
<keyword evidence="3" id="KW-1185">Reference proteome</keyword>
<evidence type="ECO:0000313" key="2">
    <source>
        <dbReference type="EMBL" id="KAK7499134.1"/>
    </source>
</evidence>
<name>A0ABD0LJH7_9CAEN</name>
<proteinExistence type="predicted"/>
<gene>
    <name evidence="2" type="ORF">BaRGS_00009681</name>
</gene>
<organism evidence="2 3">
    <name type="scientific">Batillaria attramentaria</name>
    <dbReference type="NCBI Taxonomy" id="370345"/>
    <lineage>
        <taxon>Eukaryota</taxon>
        <taxon>Metazoa</taxon>
        <taxon>Spiralia</taxon>
        <taxon>Lophotrochozoa</taxon>
        <taxon>Mollusca</taxon>
        <taxon>Gastropoda</taxon>
        <taxon>Caenogastropoda</taxon>
        <taxon>Sorbeoconcha</taxon>
        <taxon>Cerithioidea</taxon>
        <taxon>Batillariidae</taxon>
        <taxon>Batillaria</taxon>
    </lineage>
</organism>
<reference evidence="2 3" key="1">
    <citation type="journal article" date="2023" name="Sci. Data">
        <title>Genome assembly of the Korean intertidal mud-creeper Batillaria attramentaria.</title>
        <authorList>
            <person name="Patra A.K."/>
            <person name="Ho P.T."/>
            <person name="Jun S."/>
            <person name="Lee S.J."/>
            <person name="Kim Y."/>
            <person name="Won Y.J."/>
        </authorList>
    </citation>
    <scope>NUCLEOTIDE SEQUENCE [LARGE SCALE GENOMIC DNA]</scope>
    <source>
        <strain evidence="2">Wonlab-2016</strain>
    </source>
</reference>
<sequence>MARTAKSSGSRPVKNKRTANAGTNRRTKGKASTAVQPNWKLVSKASKSFVLHLFDAGIRLLMHKVPEDIYEDVHNVLVDSRNQVAVKLETLKVPPSKQDYDHLTATL</sequence>
<comment type="caution">
    <text evidence="2">The sequence shown here is derived from an EMBL/GenBank/DDBJ whole genome shotgun (WGS) entry which is preliminary data.</text>
</comment>
<accession>A0ABD0LJH7</accession>
<feature type="non-terminal residue" evidence="2">
    <location>
        <position position="107"/>
    </location>
</feature>